<reference evidence="1" key="1">
    <citation type="submission" date="2015-03" db="EMBL/GenBank/DDBJ databases">
        <title>MIGS Cultured Bacterial/Archaeal sample from Brevibacillus laterosporus.</title>
        <authorList>
            <person name="Zeng D."/>
            <person name="Zhu L."/>
            <person name="Dong G."/>
            <person name="Ye W."/>
            <person name="Ren D."/>
            <person name="Wu L."/>
            <person name="Xu J."/>
            <person name="Li G."/>
            <person name="Guo L."/>
        </authorList>
    </citation>
    <scope>NUCLEOTIDE SEQUENCE</scope>
    <source>
        <strain evidence="1">B9</strain>
        <plasmid evidence="1">unnamed1</plasmid>
    </source>
</reference>
<name>A0A0F7EHW9_BRELA</name>
<geneLocation type="plasmid" evidence="1">
    <name>unnamed1</name>
</geneLocation>
<protein>
    <recommendedName>
        <fullName evidence="2">DNA alkylation repair protein</fullName>
    </recommendedName>
</protein>
<evidence type="ECO:0000313" key="1">
    <source>
        <dbReference type="EMBL" id="AKF95212.1"/>
    </source>
</evidence>
<sequence length="84" mass="9755">MSAPYCCPVCRTNRMRFTIIRQQPQYVRLHPQTGETIEELTQTELDAFHQPYKGDDYLVQCGICGTIESEERFVKMAQHSFGPK</sequence>
<evidence type="ECO:0008006" key="2">
    <source>
        <dbReference type="Google" id="ProtNLM"/>
    </source>
</evidence>
<accession>A0A0F7EHW9</accession>
<dbReference type="EMBL" id="CP011075">
    <property type="protein sequence ID" value="AKF95212.1"/>
    <property type="molecule type" value="Genomic_DNA"/>
</dbReference>
<organism evidence="1">
    <name type="scientific">Brevibacillus laterosporus</name>
    <name type="common">Bacillus laterosporus</name>
    <dbReference type="NCBI Taxonomy" id="1465"/>
    <lineage>
        <taxon>Bacteria</taxon>
        <taxon>Bacillati</taxon>
        <taxon>Bacillota</taxon>
        <taxon>Bacilli</taxon>
        <taxon>Bacillales</taxon>
        <taxon>Paenibacillaceae</taxon>
        <taxon>Brevibacillus</taxon>
    </lineage>
</organism>
<dbReference type="RefSeq" id="WP_031414221.1">
    <property type="nucleotide sequence ID" value="NZ_CP011075.1"/>
</dbReference>
<proteinExistence type="predicted"/>
<gene>
    <name evidence="1" type="ORF">EX87_16355</name>
</gene>
<dbReference type="AlphaFoldDB" id="A0A0F7EHW9"/>
<keyword evidence="1" id="KW-0614">Plasmid</keyword>